<name>A0A1H5GXU7_9MICO</name>
<dbReference type="Proteomes" id="UP000199220">
    <property type="component" value="Unassembled WGS sequence"/>
</dbReference>
<dbReference type="RefSeq" id="WP_089772596.1">
    <property type="nucleotide sequence ID" value="NZ_FNTX01000001.1"/>
</dbReference>
<sequence>MHHHPRRKGAALLAAGAAATLLLSACGGSGDDTVEDGGDVTLTFWSWNPSDETVGPYIDAFEAEHDNITIDHRFIQYSDYVNTTQLALQSGSGPDVFGLQVGALTNQFAPLAEDLTPYIEEELGSDWSEQLTSADQLRADEKQVALPWMVTGGGLVWANQTLIDELGLTVPTTFDELTAFCGDIRAEGLTCMAHGGRDAWQNIDVYQAIINQIAPGEFYTALAGESDFTSEPFVEAFEVWQSLFTEGIFDEGALGLTAYPDANDAFKQGEAALIAFGTWQNADTTTARMESYAETYGSDFDTETVFMPYFFPEMVPGGETGTLFGGPDVGFAVSSASDVTEEAASFVTWLTAGTSSQELMAATVQQPALASVPLDVSDVMTAEQEAALEAQAPALENMVGQREIDDADVRTALGDALSAVASDQQTPQDAVAAVQAAIDTSGQ</sequence>
<dbReference type="AlphaFoldDB" id="A0A1H5GXU7"/>
<dbReference type="Pfam" id="PF01547">
    <property type="entry name" value="SBP_bac_1"/>
    <property type="match status" value="1"/>
</dbReference>
<dbReference type="PANTHER" id="PTHR43649">
    <property type="entry name" value="ARABINOSE-BINDING PROTEIN-RELATED"/>
    <property type="match status" value="1"/>
</dbReference>
<dbReference type="STRING" id="648782.SAMN04488554_1791"/>
<evidence type="ECO:0000313" key="3">
    <source>
        <dbReference type="Proteomes" id="UP000199220"/>
    </source>
</evidence>
<reference evidence="3" key="1">
    <citation type="submission" date="2016-10" db="EMBL/GenBank/DDBJ databases">
        <authorList>
            <person name="Varghese N."/>
            <person name="Submissions S."/>
        </authorList>
    </citation>
    <scope>NUCLEOTIDE SEQUENCE [LARGE SCALE GENOMIC DNA]</scope>
    <source>
        <strain evidence="3">DSM 21368</strain>
    </source>
</reference>
<gene>
    <name evidence="2" type="ORF">SAMN04488554_1791</name>
</gene>
<dbReference type="InterPro" id="IPR050490">
    <property type="entry name" value="Bact_solute-bd_prot1"/>
</dbReference>
<proteinExistence type="predicted"/>
<dbReference type="InterPro" id="IPR006059">
    <property type="entry name" value="SBP"/>
</dbReference>
<evidence type="ECO:0000313" key="2">
    <source>
        <dbReference type="EMBL" id="SEE20445.1"/>
    </source>
</evidence>
<dbReference type="PROSITE" id="PS51257">
    <property type="entry name" value="PROKAR_LIPOPROTEIN"/>
    <property type="match status" value="1"/>
</dbReference>
<keyword evidence="1" id="KW-0732">Signal</keyword>
<accession>A0A1H5GXU7</accession>
<feature type="chain" id="PRO_5039273670" evidence="1">
    <location>
        <begin position="26"/>
        <end position="443"/>
    </location>
</feature>
<feature type="signal peptide" evidence="1">
    <location>
        <begin position="1"/>
        <end position="25"/>
    </location>
</feature>
<dbReference type="OrthoDB" id="8317736at2"/>
<dbReference type="EMBL" id="FNTX01000001">
    <property type="protein sequence ID" value="SEE20445.1"/>
    <property type="molecule type" value="Genomic_DNA"/>
</dbReference>
<organism evidence="2 3">
    <name type="scientific">Ruania alba</name>
    <dbReference type="NCBI Taxonomy" id="648782"/>
    <lineage>
        <taxon>Bacteria</taxon>
        <taxon>Bacillati</taxon>
        <taxon>Actinomycetota</taxon>
        <taxon>Actinomycetes</taxon>
        <taxon>Micrococcales</taxon>
        <taxon>Ruaniaceae</taxon>
        <taxon>Ruania</taxon>
    </lineage>
</organism>
<dbReference type="Gene3D" id="3.40.190.10">
    <property type="entry name" value="Periplasmic binding protein-like II"/>
    <property type="match status" value="2"/>
</dbReference>
<dbReference type="SUPFAM" id="SSF53850">
    <property type="entry name" value="Periplasmic binding protein-like II"/>
    <property type="match status" value="1"/>
</dbReference>
<dbReference type="PANTHER" id="PTHR43649:SF12">
    <property type="entry name" value="DIACETYLCHITOBIOSE BINDING PROTEIN DASA"/>
    <property type="match status" value="1"/>
</dbReference>
<protein>
    <submittedName>
        <fullName evidence="2">Carbohydrate ABC transporter substrate-binding protein, CUT1 family</fullName>
    </submittedName>
</protein>
<keyword evidence="3" id="KW-1185">Reference proteome</keyword>
<evidence type="ECO:0000256" key="1">
    <source>
        <dbReference type="SAM" id="SignalP"/>
    </source>
</evidence>